<accession>A0A0L0DDX7</accession>
<feature type="compositionally biased region" description="Basic and acidic residues" evidence="1">
    <location>
        <begin position="1"/>
        <end position="14"/>
    </location>
</feature>
<feature type="compositionally biased region" description="Low complexity" evidence="1">
    <location>
        <begin position="114"/>
        <end position="146"/>
    </location>
</feature>
<name>A0A0L0DDX7_THETB</name>
<dbReference type="GeneID" id="25565911"/>
<evidence type="ECO:0000313" key="2">
    <source>
        <dbReference type="EMBL" id="KNC50351.1"/>
    </source>
</evidence>
<proteinExistence type="predicted"/>
<dbReference type="OMA" id="VANCATY"/>
<evidence type="ECO:0000256" key="1">
    <source>
        <dbReference type="SAM" id="MobiDB-lite"/>
    </source>
</evidence>
<dbReference type="RefSeq" id="XP_013756895.1">
    <property type="nucleotide sequence ID" value="XM_013901441.1"/>
</dbReference>
<evidence type="ECO:0000313" key="3">
    <source>
        <dbReference type="Proteomes" id="UP000054408"/>
    </source>
</evidence>
<reference evidence="2 3" key="1">
    <citation type="submission" date="2010-05" db="EMBL/GenBank/DDBJ databases">
        <title>The Genome Sequence of Thecamonas trahens ATCC 50062.</title>
        <authorList>
            <consortium name="The Broad Institute Genome Sequencing Platform"/>
            <person name="Russ C."/>
            <person name="Cuomo C."/>
            <person name="Shea T."/>
            <person name="Young S.K."/>
            <person name="Zeng Q."/>
            <person name="Koehrsen M."/>
            <person name="Haas B."/>
            <person name="Borodovsky M."/>
            <person name="Guigo R."/>
            <person name="Alvarado L."/>
            <person name="Berlin A."/>
            <person name="Bochicchio J."/>
            <person name="Borenstein D."/>
            <person name="Chapman S."/>
            <person name="Chen Z."/>
            <person name="Freedman E."/>
            <person name="Gellesch M."/>
            <person name="Goldberg J."/>
            <person name="Griggs A."/>
            <person name="Gujja S."/>
            <person name="Heilman E."/>
            <person name="Heiman D."/>
            <person name="Hepburn T."/>
            <person name="Howarth C."/>
            <person name="Jen D."/>
            <person name="Larson L."/>
            <person name="Mehta T."/>
            <person name="Park D."/>
            <person name="Pearson M."/>
            <person name="Roberts A."/>
            <person name="Saif S."/>
            <person name="Shenoy N."/>
            <person name="Sisk P."/>
            <person name="Stolte C."/>
            <person name="Sykes S."/>
            <person name="Thomson T."/>
            <person name="Walk T."/>
            <person name="White J."/>
            <person name="Yandava C."/>
            <person name="Burger G."/>
            <person name="Gray M.W."/>
            <person name="Holland P.W.H."/>
            <person name="King N."/>
            <person name="Lang F.B.F."/>
            <person name="Roger A.J."/>
            <person name="Ruiz-Trillo I."/>
            <person name="Lander E."/>
            <person name="Nusbaum C."/>
        </authorList>
    </citation>
    <scope>NUCLEOTIDE SEQUENCE [LARGE SCALE GENOMIC DNA]</scope>
    <source>
        <strain evidence="2 3">ATCC 50062</strain>
    </source>
</reference>
<feature type="compositionally biased region" description="Basic and acidic residues" evidence="1">
    <location>
        <begin position="36"/>
        <end position="62"/>
    </location>
</feature>
<organism evidence="2 3">
    <name type="scientific">Thecamonas trahens ATCC 50062</name>
    <dbReference type="NCBI Taxonomy" id="461836"/>
    <lineage>
        <taxon>Eukaryota</taxon>
        <taxon>Apusozoa</taxon>
        <taxon>Apusomonadida</taxon>
        <taxon>Apusomonadidae</taxon>
        <taxon>Thecamonas</taxon>
    </lineage>
</organism>
<gene>
    <name evidence="2" type="ORF">AMSG_06839</name>
</gene>
<sequence length="474" mass="50696">MSKTEREESREKGNGKRRGREKGKDRGKSKSKSKSKSKDKGKGKGKGKEADGDDLPSDRDRTMALYESTPENGESNDGDDQPAKPALAPGRSPTARTPPGRSDSPHRTTPPPSSSRGESGSSGGPSLRLPSAGKAKAVSAKTTAVSIRRPSLPTSQLPNSRHGRSKSGSGSGGPSRKSATDIRHAIRSLSAAPVFSSQWFSMCDALESVAAVAVKETKAVRDGCGSPSGRKTLWERDEVCVRFVLEEGKLNLVVRNLREFKVMQRNMVLNPSFKTSLVGKLKKGPMQVDEALRSFEDNLGVVLLACVWAIEAMQTMDMPLLLQHCAETMQFALAKPEFVAGLAEAHESGVLQQCQEAVVLSYLLRVLSELDSLAEDRVVELFDELKLMPLMASFLAAHGSVLSNAAKADGAQALATLVESEAFVTSPEAFLPDDEAEDAILAAVNSVIKPMLDASPAMAATLRVTALLTLVEGW</sequence>
<dbReference type="AlphaFoldDB" id="A0A0L0DDX7"/>
<keyword evidence="3" id="KW-1185">Reference proteome</keyword>
<dbReference type="Proteomes" id="UP000054408">
    <property type="component" value="Unassembled WGS sequence"/>
</dbReference>
<dbReference type="OrthoDB" id="10257430at2759"/>
<dbReference type="EMBL" id="GL349461">
    <property type="protein sequence ID" value="KNC50351.1"/>
    <property type="molecule type" value="Genomic_DNA"/>
</dbReference>
<protein>
    <submittedName>
        <fullName evidence="2">Uncharacterized protein</fullName>
    </submittedName>
</protein>
<dbReference type="eggNOG" id="ENOG502S2HC">
    <property type="taxonomic scope" value="Eukaryota"/>
</dbReference>
<feature type="region of interest" description="Disordered" evidence="1">
    <location>
        <begin position="1"/>
        <end position="180"/>
    </location>
</feature>